<dbReference type="RefSeq" id="WP_167228494.1">
    <property type="nucleotide sequence ID" value="NZ_VUYU01000018.1"/>
</dbReference>
<dbReference type="InterPro" id="IPR036388">
    <property type="entry name" value="WH-like_DNA-bd_sf"/>
</dbReference>
<evidence type="ECO:0000256" key="3">
    <source>
        <dbReference type="ARBA" id="ARBA00022833"/>
    </source>
</evidence>
<dbReference type="InterPro" id="IPR043135">
    <property type="entry name" value="Fur_C"/>
</dbReference>
<keyword evidence="4 7" id="KW-0805">Transcription regulation</keyword>
<comment type="similarity">
    <text evidence="1 7">Belongs to the Fur family.</text>
</comment>
<dbReference type="PANTHER" id="PTHR33202:SF22">
    <property type="entry name" value="HYDROGEN PEROXIDE SENSITIVE REPRESSOR"/>
    <property type="match status" value="1"/>
</dbReference>
<dbReference type="Pfam" id="PF01475">
    <property type="entry name" value="FUR"/>
    <property type="match status" value="1"/>
</dbReference>
<evidence type="ECO:0000313" key="9">
    <source>
        <dbReference type="Proteomes" id="UP000785613"/>
    </source>
</evidence>
<evidence type="ECO:0000313" key="8">
    <source>
        <dbReference type="EMBL" id="NHZ36451.1"/>
    </source>
</evidence>
<evidence type="ECO:0000256" key="4">
    <source>
        <dbReference type="ARBA" id="ARBA00023015"/>
    </source>
</evidence>
<reference evidence="8 9" key="1">
    <citation type="submission" date="2019-09" db="EMBL/GenBank/DDBJ databases">
        <title>Taxonomy of Antarctic Massilia spp.: description of Massilia rubra sp. nov., Massilia aquatica sp. nov., Massilia mucilaginosa sp. nov., Massilia frigida sp. nov. isolated from streams, lakes and regoliths.</title>
        <authorList>
            <person name="Holochova P."/>
            <person name="Sedlacek I."/>
            <person name="Kralova S."/>
            <person name="Maslanova I."/>
            <person name="Busse H.-J."/>
            <person name="Stankova E."/>
            <person name="Vrbovska V."/>
            <person name="Kovarovic V."/>
            <person name="Bartak M."/>
            <person name="Svec P."/>
            <person name="Pantucek R."/>
        </authorList>
    </citation>
    <scope>NUCLEOTIDE SEQUENCE [LARGE SCALE GENOMIC DNA]</scope>
    <source>
        <strain evidence="8 9">CCM 8692</strain>
    </source>
</reference>
<keyword evidence="2 7" id="KW-0678">Repressor</keyword>
<dbReference type="PANTHER" id="PTHR33202">
    <property type="entry name" value="ZINC UPTAKE REGULATION PROTEIN"/>
    <property type="match status" value="1"/>
</dbReference>
<evidence type="ECO:0000256" key="1">
    <source>
        <dbReference type="ARBA" id="ARBA00007957"/>
    </source>
</evidence>
<keyword evidence="9" id="KW-1185">Reference proteome</keyword>
<dbReference type="CDD" id="cd07153">
    <property type="entry name" value="Fur_like"/>
    <property type="match status" value="1"/>
</dbReference>
<proteinExistence type="inferred from homology"/>
<comment type="subcellular location">
    <subcellularLocation>
        <location evidence="7">Cytoplasm</location>
    </subcellularLocation>
</comment>
<keyword evidence="7" id="KW-0479">Metal-binding</keyword>
<name>A0ABX0LW55_9BURK</name>
<protein>
    <recommendedName>
        <fullName evidence="7">Ferric uptake regulation protein</fullName>
    </recommendedName>
</protein>
<keyword evidence="7" id="KW-0963">Cytoplasm</keyword>
<dbReference type="EMBL" id="VUYU01000018">
    <property type="protein sequence ID" value="NHZ36451.1"/>
    <property type="molecule type" value="Genomic_DNA"/>
</dbReference>
<dbReference type="SUPFAM" id="SSF46785">
    <property type="entry name" value="Winged helix' DNA-binding domain"/>
    <property type="match status" value="1"/>
</dbReference>
<sequence>MERSTRQRTAIRTVIDAAARPLTPQEILAGVRETVSEIGIATIYRNLKLLLDDGTIQTVSLPGENARYEMSHAAHHHHHHFHCVPCDRVFDVEGCPGSMESLAPAGFVIDRHELTLYGVCADCSAERAKVAPVPKRRARAPKTH</sequence>
<keyword evidence="6 7" id="KW-0804">Transcription</keyword>
<keyword evidence="5 7" id="KW-0238">DNA-binding</keyword>
<keyword evidence="3 7" id="KW-0862">Zinc</keyword>
<evidence type="ECO:0000256" key="6">
    <source>
        <dbReference type="ARBA" id="ARBA00023163"/>
    </source>
</evidence>
<accession>A0ABX0LW55</accession>
<dbReference type="Gene3D" id="3.30.1490.190">
    <property type="match status" value="1"/>
</dbReference>
<keyword evidence="7" id="KW-0408">Iron</keyword>
<organism evidence="8 9">
    <name type="scientific">Massilia rubra</name>
    <dbReference type="NCBI Taxonomy" id="2607910"/>
    <lineage>
        <taxon>Bacteria</taxon>
        <taxon>Pseudomonadati</taxon>
        <taxon>Pseudomonadota</taxon>
        <taxon>Betaproteobacteria</taxon>
        <taxon>Burkholderiales</taxon>
        <taxon>Oxalobacteraceae</taxon>
        <taxon>Telluria group</taxon>
        <taxon>Massilia</taxon>
    </lineage>
</organism>
<gene>
    <name evidence="7" type="primary">fur</name>
    <name evidence="8" type="ORF">F0185_23085</name>
</gene>
<evidence type="ECO:0000256" key="7">
    <source>
        <dbReference type="RuleBase" id="RU364037"/>
    </source>
</evidence>
<dbReference type="InterPro" id="IPR002481">
    <property type="entry name" value="FUR"/>
</dbReference>
<dbReference type="Gene3D" id="1.10.10.10">
    <property type="entry name" value="Winged helix-like DNA-binding domain superfamily/Winged helix DNA-binding domain"/>
    <property type="match status" value="1"/>
</dbReference>
<dbReference type="InterPro" id="IPR036390">
    <property type="entry name" value="WH_DNA-bd_sf"/>
</dbReference>
<evidence type="ECO:0000256" key="5">
    <source>
        <dbReference type="ARBA" id="ARBA00023125"/>
    </source>
</evidence>
<dbReference type="Proteomes" id="UP000785613">
    <property type="component" value="Unassembled WGS sequence"/>
</dbReference>
<comment type="caution">
    <text evidence="8">The sequence shown here is derived from an EMBL/GenBank/DDBJ whole genome shotgun (WGS) entry which is preliminary data.</text>
</comment>
<evidence type="ECO:0000256" key="2">
    <source>
        <dbReference type="ARBA" id="ARBA00022491"/>
    </source>
</evidence>
<comment type="subunit">
    <text evidence="7">Homodimer.</text>
</comment>